<dbReference type="PATRIC" id="fig|1121338.3.peg.775"/>
<dbReference type="Proteomes" id="UP000075531">
    <property type="component" value="Unassembled WGS sequence"/>
</dbReference>
<proteinExistence type="predicted"/>
<dbReference type="OrthoDB" id="9780120at2"/>
<comment type="caution">
    <text evidence="1">The sequence shown here is derived from an EMBL/GenBank/DDBJ whole genome shotgun (WGS) entry which is preliminary data.</text>
</comment>
<reference evidence="1 2" key="1">
    <citation type="submission" date="2016-02" db="EMBL/GenBank/DDBJ databases">
        <title>Genome sequence of Clostridium tepidiprofundi DSM 19306.</title>
        <authorList>
            <person name="Poehlein A."/>
            <person name="Daniel R."/>
        </authorList>
    </citation>
    <scope>NUCLEOTIDE SEQUENCE [LARGE SCALE GENOMIC DNA]</scope>
    <source>
        <strain evidence="1 2">DSM 19306</strain>
    </source>
</reference>
<organism evidence="1 2">
    <name type="scientific">Clostridium tepidiprofundi DSM 19306</name>
    <dbReference type="NCBI Taxonomy" id="1121338"/>
    <lineage>
        <taxon>Bacteria</taxon>
        <taxon>Bacillati</taxon>
        <taxon>Bacillota</taxon>
        <taxon>Clostridia</taxon>
        <taxon>Eubacteriales</taxon>
        <taxon>Clostridiaceae</taxon>
        <taxon>Clostridium</taxon>
    </lineage>
</organism>
<dbReference type="STRING" id="1121338.CLTEP_07600"/>
<dbReference type="AlphaFoldDB" id="A0A151B630"/>
<dbReference type="EMBL" id="LTBA01000004">
    <property type="protein sequence ID" value="KYH35356.1"/>
    <property type="molecule type" value="Genomic_DNA"/>
</dbReference>
<accession>A0A151B630</accession>
<evidence type="ECO:0000313" key="1">
    <source>
        <dbReference type="EMBL" id="KYH35356.1"/>
    </source>
</evidence>
<protein>
    <submittedName>
        <fullName evidence="1">2-hydroxyglutaryl-CoA dehydratase, D-component</fullName>
    </submittedName>
</protein>
<dbReference type="Gene3D" id="3.40.50.11900">
    <property type="match status" value="1"/>
</dbReference>
<dbReference type="InterPro" id="IPR051805">
    <property type="entry name" value="Dehydratase_Activator_Redct"/>
</dbReference>
<dbReference type="PANTHER" id="PTHR32329:SF2">
    <property type="entry name" value="BIFUNCTIONAL PROTEIN [INCLUDES 2-HYDROXYACYL-COA DEHYDRATASE (N-TER) AND ITS ACTIVATOR DOMAIN (C_TERM)"/>
    <property type="match status" value="1"/>
</dbReference>
<name>A0A151B630_9CLOT</name>
<evidence type="ECO:0000313" key="2">
    <source>
        <dbReference type="Proteomes" id="UP000075531"/>
    </source>
</evidence>
<dbReference type="PANTHER" id="PTHR32329">
    <property type="entry name" value="BIFUNCTIONAL PROTEIN [INCLUDES 2-HYDROXYACYL-COA DEHYDRATASE (N-TER) AND ITS ACTIVATOR DOMAIN (C_TERM)-RELATED"/>
    <property type="match status" value="1"/>
</dbReference>
<keyword evidence="2" id="KW-1185">Reference proteome</keyword>
<sequence>MKITFPHLGNTYLASKALFDGLGIDSVIPPPSNKKALEIGSLYSPEEICLPFKIMIGNYIQSIEKGADTVIITGSCGPCRFGEYCELQINILKKLGYDLDFIVIDAPTKNGIGKKEFLNRINKISSASTKKNSEKIKALKYSYNVITLIDKIEAKAHYLAGYELNKGECKILLNKCKLDSAKSTSPQEMINILKYYKNKLDKVPINKDKNPLKIAIIGEIYTILEPFSNLYIEDKLMDYGVSSSRHLTPSWWVKDAALKPLKLNSLDLRIASKKYLPFYIGGHGRECIGEVMLAKKYGFDGAIQIFPMGCMPEIVTKSILPSISKNEDFPVMSLIVDEMTGEAGYITRIEAFLDMLERRKNKNVLYGCRRRFS</sequence>
<dbReference type="RefSeq" id="WP_066822840.1">
    <property type="nucleotide sequence ID" value="NZ_LTBA01000004.1"/>
</dbReference>
<gene>
    <name evidence="1" type="ORF">CLTEP_07600</name>
</gene>